<dbReference type="InterPro" id="IPR011009">
    <property type="entry name" value="Kinase-like_dom_sf"/>
</dbReference>
<evidence type="ECO:0000313" key="6">
    <source>
        <dbReference type="EMBL" id="MCE3052052.1"/>
    </source>
</evidence>
<keyword evidence="1" id="KW-0597">Phosphoprotein</keyword>
<protein>
    <recommendedName>
        <fullName evidence="8">Protein kinase domain-containing protein</fullName>
    </recommendedName>
</protein>
<evidence type="ECO:0000256" key="3">
    <source>
        <dbReference type="ARBA" id="ARBA00022741"/>
    </source>
</evidence>
<evidence type="ECO:0000313" key="7">
    <source>
        <dbReference type="Proteomes" id="UP000823775"/>
    </source>
</evidence>
<evidence type="ECO:0000256" key="5">
    <source>
        <dbReference type="ARBA" id="ARBA00022840"/>
    </source>
</evidence>
<dbReference type="InterPro" id="IPR052101">
    <property type="entry name" value="Plant_StressResp_Kinase"/>
</dbReference>
<accession>A0ABS8WRD7</accession>
<keyword evidence="5" id="KW-0067">ATP-binding</keyword>
<keyword evidence="2" id="KW-0808">Transferase</keyword>
<dbReference type="Proteomes" id="UP000823775">
    <property type="component" value="Unassembled WGS sequence"/>
</dbReference>
<evidence type="ECO:0008006" key="8">
    <source>
        <dbReference type="Google" id="ProtNLM"/>
    </source>
</evidence>
<keyword evidence="7" id="KW-1185">Reference proteome</keyword>
<name>A0ABS8WRD7_DATST</name>
<dbReference type="EMBL" id="JACEIK010009177">
    <property type="protein sequence ID" value="MCE3052052.1"/>
    <property type="molecule type" value="Genomic_DNA"/>
</dbReference>
<dbReference type="PANTHER" id="PTHR47983:SF22">
    <property type="entry name" value="PROLINE-RICH RECEPTOR-LIKE PROTEIN KINASE PERK2"/>
    <property type="match status" value="1"/>
</dbReference>
<feature type="non-terminal residue" evidence="6">
    <location>
        <position position="1"/>
    </location>
</feature>
<organism evidence="6 7">
    <name type="scientific">Datura stramonium</name>
    <name type="common">Jimsonweed</name>
    <name type="synonym">Common thornapple</name>
    <dbReference type="NCBI Taxonomy" id="4076"/>
    <lineage>
        <taxon>Eukaryota</taxon>
        <taxon>Viridiplantae</taxon>
        <taxon>Streptophyta</taxon>
        <taxon>Embryophyta</taxon>
        <taxon>Tracheophyta</taxon>
        <taxon>Spermatophyta</taxon>
        <taxon>Magnoliopsida</taxon>
        <taxon>eudicotyledons</taxon>
        <taxon>Gunneridae</taxon>
        <taxon>Pentapetalae</taxon>
        <taxon>asterids</taxon>
        <taxon>lamiids</taxon>
        <taxon>Solanales</taxon>
        <taxon>Solanaceae</taxon>
        <taxon>Solanoideae</taxon>
        <taxon>Datureae</taxon>
        <taxon>Datura</taxon>
    </lineage>
</organism>
<gene>
    <name evidence="6" type="ORF">HAX54_051475</name>
</gene>
<dbReference type="Gene3D" id="1.10.510.10">
    <property type="entry name" value="Transferase(Phosphotransferase) domain 1"/>
    <property type="match status" value="1"/>
</dbReference>
<sequence>HDFGWYDRINVATQLADLFAWFHGKSIAIGSVTTSCVMVDERLNTKVFDFGFVSNHVNEDSEIHVLADFGNDACKGTMKADIYVFGPLLLELIAKYKYKNGPSGLMVWIQDKLLSKKGLVHECFEEVEDGTANEITLVILRCVDWDPKKMAKDEGYFRCFESDGYERGETEKR</sequence>
<reference evidence="6 7" key="1">
    <citation type="journal article" date="2021" name="BMC Genomics">
        <title>Datura genome reveals duplications of psychoactive alkaloid biosynthetic genes and high mutation rate following tissue culture.</title>
        <authorList>
            <person name="Rajewski A."/>
            <person name="Carter-House D."/>
            <person name="Stajich J."/>
            <person name="Litt A."/>
        </authorList>
    </citation>
    <scope>NUCLEOTIDE SEQUENCE [LARGE SCALE GENOMIC DNA]</scope>
    <source>
        <strain evidence="6">AR-01</strain>
    </source>
</reference>
<evidence type="ECO:0000256" key="2">
    <source>
        <dbReference type="ARBA" id="ARBA00022679"/>
    </source>
</evidence>
<comment type="caution">
    <text evidence="6">The sequence shown here is derived from an EMBL/GenBank/DDBJ whole genome shotgun (WGS) entry which is preliminary data.</text>
</comment>
<keyword evidence="4" id="KW-0418">Kinase</keyword>
<dbReference type="PANTHER" id="PTHR47983">
    <property type="entry name" value="PTO-INTERACTING PROTEIN 1-LIKE"/>
    <property type="match status" value="1"/>
</dbReference>
<evidence type="ECO:0000256" key="1">
    <source>
        <dbReference type="ARBA" id="ARBA00022553"/>
    </source>
</evidence>
<keyword evidence="3" id="KW-0547">Nucleotide-binding</keyword>
<evidence type="ECO:0000256" key="4">
    <source>
        <dbReference type="ARBA" id="ARBA00022777"/>
    </source>
</evidence>
<dbReference type="SUPFAM" id="SSF56112">
    <property type="entry name" value="Protein kinase-like (PK-like)"/>
    <property type="match status" value="1"/>
</dbReference>
<proteinExistence type="predicted"/>